<accession>A0A2G8JX14</accession>
<evidence type="ECO:0000259" key="2">
    <source>
        <dbReference type="Pfam" id="PF25805"/>
    </source>
</evidence>
<sequence length="468" mass="54910">MPDKLVVPGMYTTAAEYHEKRLRAVIVLQSYFRRWQAKHHVLTLKEDLKKRKEWERQEEMRKIREKEERIRKEFERRMNPRTKEDFDLLYHALEKWRKEELAVIDSTMTGATRKAALCHLLDQETQLIAAIGRHKLQADTENKQRSVQNFLDKAAAPRRWKSADGKYMEMDTAYTVRARELRDIFNSLNMGYLTQDERLDALLTLKHTVKEHDCKLTQEIIELIDREADLLMRGTKEANLEGLRKRISTLFLQYIKTPTFNAEAARLLKVPQDPSTLRQNIYFCPSCGSYLPSTEFQLSSNSTVVGRCRRCVKLDNEGRVREDFSHYRYMLKALRRSEEAAQDGSRIAFLLQEADLRYLVEDIWNSQSTLSAWSDLYDLVLVRWDRDEEWAPWNCILLTKDEATSHFQVENLEKNYGRVFCHKIRTKHTLARNYFSRLPGMAKAMRAKSHTGATNGVIPTKPTAAVRT</sequence>
<dbReference type="GO" id="GO:0030317">
    <property type="term" value="P:flagellated sperm motility"/>
    <property type="evidence" value="ECO:0007669"/>
    <property type="project" value="TreeGrafter"/>
</dbReference>
<protein>
    <submittedName>
        <fullName evidence="3">Putative IQ and ubiquitin-like domain-containing protein isoform X1</fullName>
    </submittedName>
</protein>
<dbReference type="PANTHER" id="PTHR21074:SF0">
    <property type="entry name" value="IQ AND UBIQUITIN-LIKE DOMAIN-CONTAINING PROTEIN"/>
    <property type="match status" value="1"/>
</dbReference>
<name>A0A2G8JX14_STIJA</name>
<dbReference type="GO" id="GO:0060271">
    <property type="term" value="P:cilium assembly"/>
    <property type="evidence" value="ECO:0007669"/>
    <property type="project" value="TreeGrafter"/>
</dbReference>
<evidence type="ECO:0000256" key="1">
    <source>
        <dbReference type="SAM" id="Coils"/>
    </source>
</evidence>
<feature type="coiled-coil region" evidence="1">
    <location>
        <begin position="49"/>
        <end position="77"/>
    </location>
</feature>
<dbReference type="PANTHER" id="PTHR21074">
    <property type="entry name" value="IQ AND UBIQUITIN-LIKE DOMAIN-CONTAINING PROTEIN"/>
    <property type="match status" value="1"/>
</dbReference>
<evidence type="ECO:0000313" key="4">
    <source>
        <dbReference type="Proteomes" id="UP000230750"/>
    </source>
</evidence>
<dbReference type="InterPro" id="IPR037695">
    <property type="entry name" value="IQUB"/>
</dbReference>
<comment type="caution">
    <text evidence="3">The sequence shown here is derived from an EMBL/GenBank/DDBJ whole genome shotgun (WGS) entry which is preliminary data.</text>
</comment>
<dbReference type="OrthoDB" id="10265862at2759"/>
<dbReference type="GO" id="GO:0001669">
    <property type="term" value="C:acrosomal vesicle"/>
    <property type="evidence" value="ECO:0007669"/>
    <property type="project" value="TreeGrafter"/>
</dbReference>
<dbReference type="Pfam" id="PF25805">
    <property type="entry name" value="IQUB"/>
    <property type="match status" value="1"/>
</dbReference>
<proteinExistence type="predicted"/>
<reference evidence="3 4" key="1">
    <citation type="journal article" date="2017" name="PLoS Biol.">
        <title>The sea cucumber genome provides insights into morphological evolution and visceral regeneration.</title>
        <authorList>
            <person name="Zhang X."/>
            <person name="Sun L."/>
            <person name="Yuan J."/>
            <person name="Sun Y."/>
            <person name="Gao Y."/>
            <person name="Zhang L."/>
            <person name="Li S."/>
            <person name="Dai H."/>
            <person name="Hamel J.F."/>
            <person name="Liu C."/>
            <person name="Yu Y."/>
            <person name="Liu S."/>
            <person name="Lin W."/>
            <person name="Guo K."/>
            <person name="Jin S."/>
            <person name="Xu P."/>
            <person name="Storey K.B."/>
            <person name="Huan P."/>
            <person name="Zhang T."/>
            <person name="Zhou Y."/>
            <person name="Zhang J."/>
            <person name="Lin C."/>
            <person name="Li X."/>
            <person name="Xing L."/>
            <person name="Huo D."/>
            <person name="Sun M."/>
            <person name="Wang L."/>
            <person name="Mercier A."/>
            <person name="Li F."/>
            <person name="Yang H."/>
            <person name="Xiang J."/>
        </authorList>
    </citation>
    <scope>NUCLEOTIDE SEQUENCE [LARGE SCALE GENOMIC DNA]</scope>
    <source>
        <strain evidence="3">Shaxun</strain>
        <tissue evidence="3">Muscle</tissue>
    </source>
</reference>
<dbReference type="GO" id="GO:0031514">
    <property type="term" value="C:motile cilium"/>
    <property type="evidence" value="ECO:0007669"/>
    <property type="project" value="TreeGrafter"/>
</dbReference>
<gene>
    <name evidence="3" type="ORF">BSL78_22876</name>
</gene>
<dbReference type="Proteomes" id="UP000230750">
    <property type="component" value="Unassembled WGS sequence"/>
</dbReference>
<dbReference type="STRING" id="307972.A0A2G8JX14"/>
<dbReference type="EMBL" id="MRZV01001141">
    <property type="protein sequence ID" value="PIK40278.1"/>
    <property type="molecule type" value="Genomic_DNA"/>
</dbReference>
<dbReference type="InterPro" id="IPR057887">
    <property type="entry name" value="IQUB_helical"/>
</dbReference>
<feature type="domain" description="IQ motif and ubiquitin-like" evidence="2">
    <location>
        <begin position="141"/>
        <end position="278"/>
    </location>
</feature>
<keyword evidence="4" id="KW-1185">Reference proteome</keyword>
<dbReference type="AlphaFoldDB" id="A0A2G8JX14"/>
<organism evidence="3 4">
    <name type="scientific">Stichopus japonicus</name>
    <name type="common">Sea cucumber</name>
    <dbReference type="NCBI Taxonomy" id="307972"/>
    <lineage>
        <taxon>Eukaryota</taxon>
        <taxon>Metazoa</taxon>
        <taxon>Echinodermata</taxon>
        <taxon>Eleutherozoa</taxon>
        <taxon>Echinozoa</taxon>
        <taxon>Holothuroidea</taxon>
        <taxon>Aspidochirotacea</taxon>
        <taxon>Aspidochirotida</taxon>
        <taxon>Stichopodidae</taxon>
        <taxon>Apostichopus</taxon>
    </lineage>
</organism>
<keyword evidence="1" id="KW-0175">Coiled coil</keyword>
<evidence type="ECO:0000313" key="3">
    <source>
        <dbReference type="EMBL" id="PIK40278.1"/>
    </source>
</evidence>